<dbReference type="GO" id="GO:0022857">
    <property type="term" value="F:transmembrane transporter activity"/>
    <property type="evidence" value="ECO:0007669"/>
    <property type="project" value="InterPro"/>
</dbReference>
<dbReference type="GO" id="GO:0043190">
    <property type="term" value="C:ATP-binding cassette (ABC) transporter complex"/>
    <property type="evidence" value="ECO:0007669"/>
    <property type="project" value="InterPro"/>
</dbReference>
<sequence length="218" mass="24017">MPDFSILTNNLDLYLEGFKYTVMSSIVALIGSFILGTIMAVMRIAPIRVLNWFGAAYVEFIRNIPLVLIAFIFYFAFPVMGVTLNGFIAGTAALTIYTAAFIAEAIRAGILSVPKGQMEAARSSGLTYVQAMYYIVLPQAIKIVIPPLGNQFLNLVKNSSILGIIAGADLMYQGDLISTRTFVTFDVYIFVGMFYLLLTVPLSMLVRYFEKRLAKGAV</sequence>
<dbReference type="NCBIfam" id="TIGR01726">
    <property type="entry name" value="HEQRo_perm_3TM"/>
    <property type="match status" value="1"/>
</dbReference>
<comment type="subcellular location">
    <subcellularLocation>
        <location evidence="1 8">Cell membrane</location>
        <topology evidence="1 8">Multi-pass membrane protein</topology>
    </subcellularLocation>
</comment>
<feature type="transmembrane region" description="Helical" evidence="8">
    <location>
        <begin position="66"/>
        <end position="88"/>
    </location>
</feature>
<reference evidence="9 10" key="1">
    <citation type="submission" date="2017-02" db="EMBL/GenBank/DDBJ databases">
        <title>Bacillus pseudomycoides isolate FSL K6-0042.</title>
        <authorList>
            <person name="Kovac J."/>
        </authorList>
    </citation>
    <scope>NUCLEOTIDE SEQUENCE [LARGE SCALE GENOMIC DNA]</scope>
    <source>
        <strain evidence="9 10">FSL K6-0042</strain>
    </source>
</reference>
<dbReference type="FunFam" id="1.10.3720.10:FF:000033">
    <property type="entry name" value="Polar amino acid ABC transporter permease"/>
    <property type="match status" value="1"/>
</dbReference>
<dbReference type="InterPro" id="IPR035906">
    <property type="entry name" value="MetI-like_sf"/>
</dbReference>
<dbReference type="EMBL" id="MWPX01000023">
    <property type="protein sequence ID" value="OUM47421.1"/>
    <property type="molecule type" value="Genomic_DNA"/>
</dbReference>
<comment type="similarity">
    <text evidence="8">Belongs to the binding-protein-dependent transport system permease family.</text>
</comment>
<dbReference type="AlphaFoldDB" id="A0A1Y3MEV9"/>
<keyword evidence="6 8" id="KW-1133">Transmembrane helix</keyword>
<dbReference type="GO" id="GO:0006865">
    <property type="term" value="P:amino acid transport"/>
    <property type="evidence" value="ECO:0007669"/>
    <property type="project" value="UniProtKB-KW"/>
</dbReference>
<organism evidence="9 10">
    <name type="scientific">Bacillus pseudomycoides</name>
    <dbReference type="NCBI Taxonomy" id="64104"/>
    <lineage>
        <taxon>Bacteria</taxon>
        <taxon>Bacillati</taxon>
        <taxon>Bacillota</taxon>
        <taxon>Bacilli</taxon>
        <taxon>Bacillales</taxon>
        <taxon>Bacillaceae</taxon>
        <taxon>Bacillus</taxon>
        <taxon>Bacillus cereus group</taxon>
    </lineage>
</organism>
<feature type="transmembrane region" description="Helical" evidence="8">
    <location>
        <begin position="20"/>
        <end position="45"/>
    </location>
</feature>
<dbReference type="PANTHER" id="PTHR30614">
    <property type="entry name" value="MEMBRANE COMPONENT OF AMINO ACID ABC TRANSPORTER"/>
    <property type="match status" value="1"/>
</dbReference>
<accession>A0A1Y3MEV9</accession>
<proteinExistence type="inferred from homology"/>
<feature type="transmembrane region" description="Helical" evidence="8">
    <location>
        <begin position="125"/>
        <end position="145"/>
    </location>
</feature>
<evidence type="ECO:0000256" key="2">
    <source>
        <dbReference type="ARBA" id="ARBA00022448"/>
    </source>
</evidence>
<evidence type="ECO:0000256" key="3">
    <source>
        <dbReference type="ARBA" id="ARBA00022475"/>
    </source>
</evidence>
<dbReference type="PROSITE" id="PS50928">
    <property type="entry name" value="ABC_TM1"/>
    <property type="match status" value="1"/>
</dbReference>
<dbReference type="Gene3D" id="1.10.3720.10">
    <property type="entry name" value="MetI-like"/>
    <property type="match status" value="1"/>
</dbReference>
<dbReference type="SUPFAM" id="SSF161098">
    <property type="entry name" value="MetI-like"/>
    <property type="match status" value="1"/>
</dbReference>
<keyword evidence="2 8" id="KW-0813">Transport</keyword>
<dbReference type="CDD" id="cd06261">
    <property type="entry name" value="TM_PBP2"/>
    <property type="match status" value="1"/>
</dbReference>
<dbReference type="PANTHER" id="PTHR30614:SF7">
    <property type="entry name" value="GLUTAMINE ABC TRANSPORTER PERMEASE PROTEIN GLNM-RELATED"/>
    <property type="match status" value="1"/>
</dbReference>
<protein>
    <submittedName>
        <fullName evidence="9">Amino acid ABC transporter permease</fullName>
    </submittedName>
</protein>
<evidence type="ECO:0000256" key="1">
    <source>
        <dbReference type="ARBA" id="ARBA00004651"/>
    </source>
</evidence>
<evidence type="ECO:0000256" key="6">
    <source>
        <dbReference type="ARBA" id="ARBA00022989"/>
    </source>
</evidence>
<evidence type="ECO:0000313" key="9">
    <source>
        <dbReference type="EMBL" id="OUM47421.1"/>
    </source>
</evidence>
<evidence type="ECO:0000256" key="4">
    <source>
        <dbReference type="ARBA" id="ARBA00022692"/>
    </source>
</evidence>
<dbReference type="RefSeq" id="WP_016113105.1">
    <property type="nucleotide sequence ID" value="NZ_CP189809.1"/>
</dbReference>
<evidence type="ECO:0000256" key="5">
    <source>
        <dbReference type="ARBA" id="ARBA00022970"/>
    </source>
</evidence>
<keyword evidence="7 8" id="KW-0472">Membrane</keyword>
<dbReference type="Pfam" id="PF00528">
    <property type="entry name" value="BPD_transp_1"/>
    <property type="match status" value="1"/>
</dbReference>
<evidence type="ECO:0000313" key="10">
    <source>
        <dbReference type="Proteomes" id="UP000195321"/>
    </source>
</evidence>
<dbReference type="InterPro" id="IPR000515">
    <property type="entry name" value="MetI-like"/>
</dbReference>
<comment type="caution">
    <text evidence="9">The sequence shown here is derived from an EMBL/GenBank/DDBJ whole genome shotgun (WGS) entry which is preliminary data.</text>
</comment>
<keyword evidence="4 8" id="KW-0812">Transmembrane</keyword>
<feature type="transmembrane region" description="Helical" evidence="8">
    <location>
        <begin position="187"/>
        <end position="209"/>
    </location>
</feature>
<keyword evidence="5" id="KW-0029">Amino-acid transport</keyword>
<evidence type="ECO:0000256" key="8">
    <source>
        <dbReference type="RuleBase" id="RU363032"/>
    </source>
</evidence>
<gene>
    <name evidence="9" type="ORF">BW425_18415</name>
</gene>
<dbReference type="InterPro" id="IPR043429">
    <property type="entry name" value="ArtM/GltK/GlnP/TcyL/YhdX-like"/>
</dbReference>
<evidence type="ECO:0000256" key="7">
    <source>
        <dbReference type="ARBA" id="ARBA00023136"/>
    </source>
</evidence>
<dbReference type="InterPro" id="IPR010065">
    <property type="entry name" value="AA_ABC_transptr_permease_3TM"/>
</dbReference>
<keyword evidence="3" id="KW-1003">Cell membrane</keyword>
<name>A0A1Y3MEV9_9BACI</name>
<dbReference type="Proteomes" id="UP000195321">
    <property type="component" value="Unassembled WGS sequence"/>
</dbReference>